<dbReference type="InterPro" id="IPR008972">
    <property type="entry name" value="Cupredoxin"/>
</dbReference>
<dbReference type="RefSeq" id="WP_152430653.1">
    <property type="nucleotide sequence ID" value="NZ_CBCSDK010000004.1"/>
</dbReference>
<dbReference type="AlphaFoldDB" id="A0A5P9CLS5"/>
<sequence>MRYIIFTFYFICAASFATPIDVRVLDNKGDPVKDTVVYITATNLPLNEPLGSKTLVTEVAQDGRAFKPYVSVARVNQTVLFTNKDDFSHHIYSITGPVELSFIIRAQDHEVKKSFPTEGVVAMGCNIHDWMSGYIKVIDTPYYVITDSSGMGQIHVPDGLENADIIVWHPQMNESLEQKLDQQTTVTFELQNDMSPIPKQKSTQAISFYGLSK</sequence>
<keyword evidence="2" id="KW-1185">Reference proteome</keyword>
<dbReference type="SUPFAM" id="SSF49503">
    <property type="entry name" value="Cupredoxins"/>
    <property type="match status" value="1"/>
</dbReference>
<dbReference type="Proteomes" id="UP000326936">
    <property type="component" value="Chromosome"/>
</dbReference>
<accession>A0A5P9CLS5</accession>
<dbReference type="OrthoDB" id="9772097at2"/>
<protein>
    <recommendedName>
        <fullName evidence="3">Methylamine utilization protein</fullName>
    </recommendedName>
</protein>
<organism evidence="1 2">
    <name type="scientific">Vibrio aquimaris</name>
    <dbReference type="NCBI Taxonomy" id="2587862"/>
    <lineage>
        <taxon>Bacteria</taxon>
        <taxon>Pseudomonadati</taxon>
        <taxon>Pseudomonadota</taxon>
        <taxon>Gammaproteobacteria</taxon>
        <taxon>Vibrionales</taxon>
        <taxon>Vibrionaceae</taxon>
        <taxon>Vibrio</taxon>
    </lineage>
</organism>
<evidence type="ECO:0008006" key="3">
    <source>
        <dbReference type="Google" id="ProtNLM"/>
    </source>
</evidence>
<gene>
    <name evidence="1" type="ORF">FIV01_08780</name>
</gene>
<name>A0A5P9CLS5_9VIBR</name>
<dbReference type="Gene3D" id="2.60.40.420">
    <property type="entry name" value="Cupredoxins - blue copper proteins"/>
    <property type="match status" value="1"/>
</dbReference>
<proteinExistence type="predicted"/>
<dbReference type="SUPFAM" id="SSF49464">
    <property type="entry name" value="Carboxypeptidase regulatory domain-like"/>
    <property type="match status" value="1"/>
</dbReference>
<reference evidence="1 2" key="1">
    <citation type="submission" date="2019-10" db="EMBL/GenBank/DDBJ databases">
        <title>Complete genome sequence of Vibrio sp. strain THAF100, isolated from non-filtered water from the water column of tank 6 of a marine aquarium containing stony-coral fragments. Water maintained at 26 degree C.</title>
        <authorList>
            <person name="Ruckert C."/>
            <person name="Franco A."/>
            <person name="Kalinowski J."/>
            <person name="Glaeser S."/>
        </authorList>
    </citation>
    <scope>NUCLEOTIDE SEQUENCE [LARGE SCALE GENOMIC DNA]</scope>
    <source>
        <strain evidence="1 2">THAF100</strain>
    </source>
</reference>
<evidence type="ECO:0000313" key="1">
    <source>
        <dbReference type="EMBL" id="QFT26522.1"/>
    </source>
</evidence>
<dbReference type="KEGG" id="vaq:FIV01_08780"/>
<evidence type="ECO:0000313" key="2">
    <source>
        <dbReference type="Proteomes" id="UP000326936"/>
    </source>
</evidence>
<dbReference type="EMBL" id="CP045350">
    <property type="protein sequence ID" value="QFT26522.1"/>
    <property type="molecule type" value="Genomic_DNA"/>
</dbReference>
<dbReference type="InterPro" id="IPR008969">
    <property type="entry name" value="CarboxyPept-like_regulatory"/>
</dbReference>